<protein>
    <submittedName>
        <fullName evidence="2">Uncharacterized protein</fullName>
    </submittedName>
</protein>
<feature type="non-terminal residue" evidence="2">
    <location>
        <position position="473"/>
    </location>
</feature>
<dbReference type="AlphaFoldDB" id="A0AA40I753"/>
<dbReference type="EMBL" id="JAULJE010000004">
    <property type="protein sequence ID" value="KAK1343775.1"/>
    <property type="molecule type" value="Genomic_DNA"/>
</dbReference>
<dbReference type="Proteomes" id="UP001177744">
    <property type="component" value="Unassembled WGS sequence"/>
</dbReference>
<feature type="compositionally biased region" description="Low complexity" evidence="1">
    <location>
        <begin position="210"/>
        <end position="219"/>
    </location>
</feature>
<proteinExistence type="predicted"/>
<organism evidence="2 3">
    <name type="scientific">Cnephaeus nilssonii</name>
    <name type="common">Northern bat</name>
    <name type="synonym">Eptesicus nilssonii</name>
    <dbReference type="NCBI Taxonomy" id="3371016"/>
    <lineage>
        <taxon>Eukaryota</taxon>
        <taxon>Metazoa</taxon>
        <taxon>Chordata</taxon>
        <taxon>Craniata</taxon>
        <taxon>Vertebrata</taxon>
        <taxon>Euteleostomi</taxon>
        <taxon>Mammalia</taxon>
        <taxon>Eutheria</taxon>
        <taxon>Laurasiatheria</taxon>
        <taxon>Chiroptera</taxon>
        <taxon>Yangochiroptera</taxon>
        <taxon>Vespertilionidae</taxon>
        <taxon>Cnephaeus</taxon>
    </lineage>
</organism>
<evidence type="ECO:0000313" key="3">
    <source>
        <dbReference type="Proteomes" id="UP001177744"/>
    </source>
</evidence>
<gene>
    <name evidence="2" type="ORF">QTO34_014328</name>
</gene>
<evidence type="ECO:0000256" key="1">
    <source>
        <dbReference type="SAM" id="MobiDB-lite"/>
    </source>
</evidence>
<sequence>MTLSFCENPISMTVWRYEETSGTVHLGRLAQVHAMLKHMLQELGRLGMVWFYACPCPHCGYRTLYDLNPILQGLWRKTKPEEQWISWNFNMVLNEHQRQSLTVLLVTAGNLEFPTLDGGQMVVMQVRLPLVWSRPDPGALIHPDPGAHGLTRTRGQAHPDPGAHGLTRTRGQAHPDPGTRGLTGPGARLTRIQGPAAPPGPGARLTRIQGPAASPGPGARPTRIQGPVAPPGPGARPTRIQGPAAPPGPGARPTRIQGPAAQPGPGSLSVAQRPIRGQARNVCLVAMATKQAFPPVRSRCPLSAATPPTPRHWRTLARLRGLGAAILRLGAGLRVAYPPLRRSRWRCPVAGPMPPLLGVPWAIGTLGGVAGPMPPLPGVPGAIGTRGGVAGPIGTPGGRGQAHAAAPRGAWGDRTPGGVAGPLPPLPGVSGAEAFRALGTSGEPAPIAGNHWGSAPVIGSRDAGCCEPKARKA</sequence>
<feature type="region of interest" description="Disordered" evidence="1">
    <location>
        <begin position="440"/>
        <end position="473"/>
    </location>
</feature>
<feature type="region of interest" description="Disordered" evidence="1">
    <location>
        <begin position="143"/>
        <end position="271"/>
    </location>
</feature>
<keyword evidence="3" id="KW-1185">Reference proteome</keyword>
<accession>A0AA40I753</accession>
<evidence type="ECO:0000313" key="2">
    <source>
        <dbReference type="EMBL" id="KAK1343775.1"/>
    </source>
</evidence>
<name>A0AA40I753_CNENI</name>
<feature type="region of interest" description="Disordered" evidence="1">
    <location>
        <begin position="397"/>
        <end position="421"/>
    </location>
</feature>
<reference evidence="2" key="1">
    <citation type="submission" date="2023-06" db="EMBL/GenBank/DDBJ databases">
        <title>Reference genome for the Northern bat (Eptesicus nilssonii), a most northern bat species.</title>
        <authorList>
            <person name="Laine V.N."/>
            <person name="Pulliainen A.T."/>
            <person name="Lilley T.M."/>
        </authorList>
    </citation>
    <scope>NUCLEOTIDE SEQUENCE</scope>
    <source>
        <strain evidence="2">BLF_Eptnil</strain>
        <tissue evidence="2">Kidney</tissue>
    </source>
</reference>
<comment type="caution">
    <text evidence="2">The sequence shown here is derived from an EMBL/GenBank/DDBJ whole genome shotgun (WGS) entry which is preliminary data.</text>
</comment>